<sequence>MRWMGCGHYETRKVIMIVDCHDAQCENSQWHTRGCNDSSCTKAFGRDIENDLARPSEMCRDCRVKAGRAPPRLALTPRKASSRDS</sequence>
<dbReference type="Proteomes" id="UP000815677">
    <property type="component" value="Unassembled WGS sequence"/>
</dbReference>
<name>A0ABQ0LWX1_MYCCL</name>
<reference evidence="1" key="1">
    <citation type="submission" date="2014-09" db="EMBL/GenBank/DDBJ databases">
        <title>Genome sequence of the luminous mushroom Mycena chlorophos for searching fungal bioluminescence genes.</title>
        <authorList>
            <person name="Tanaka Y."/>
            <person name="Kasuga D."/>
            <person name="Oba Y."/>
            <person name="Hase S."/>
            <person name="Sato K."/>
            <person name="Oba Y."/>
            <person name="Sakakibara Y."/>
        </authorList>
    </citation>
    <scope>NUCLEOTIDE SEQUENCE</scope>
</reference>
<evidence type="ECO:0000313" key="1">
    <source>
        <dbReference type="EMBL" id="GAT55560.1"/>
    </source>
</evidence>
<accession>A0ABQ0LWX1</accession>
<keyword evidence="2" id="KW-1185">Reference proteome</keyword>
<evidence type="ECO:0000313" key="2">
    <source>
        <dbReference type="Proteomes" id="UP000815677"/>
    </source>
</evidence>
<organism evidence="1 2">
    <name type="scientific">Mycena chlorophos</name>
    <name type="common">Agaric fungus</name>
    <name type="synonym">Agaricus chlorophos</name>
    <dbReference type="NCBI Taxonomy" id="658473"/>
    <lineage>
        <taxon>Eukaryota</taxon>
        <taxon>Fungi</taxon>
        <taxon>Dikarya</taxon>
        <taxon>Basidiomycota</taxon>
        <taxon>Agaricomycotina</taxon>
        <taxon>Agaricomycetes</taxon>
        <taxon>Agaricomycetidae</taxon>
        <taxon>Agaricales</taxon>
        <taxon>Marasmiineae</taxon>
        <taxon>Mycenaceae</taxon>
        <taxon>Mycena</taxon>
    </lineage>
</organism>
<evidence type="ECO:0008006" key="3">
    <source>
        <dbReference type="Google" id="ProtNLM"/>
    </source>
</evidence>
<proteinExistence type="predicted"/>
<gene>
    <name evidence="1" type="ORF">MCHLO_12308</name>
</gene>
<protein>
    <recommendedName>
        <fullName evidence="3">Zinc-binding domain-containing protein</fullName>
    </recommendedName>
</protein>
<dbReference type="EMBL" id="DF849041">
    <property type="protein sequence ID" value="GAT55560.1"/>
    <property type="molecule type" value="Genomic_DNA"/>
</dbReference>